<evidence type="ECO:0000256" key="1">
    <source>
        <dbReference type="ARBA" id="ARBA00004377"/>
    </source>
</evidence>
<accession>A0A953M0M7</accession>
<dbReference type="InterPro" id="IPR045584">
    <property type="entry name" value="Pilin-like"/>
</dbReference>
<protein>
    <submittedName>
        <fullName evidence="9">Prepilin-type N-terminal cleavage/methylation domain-containing protein</fullName>
    </submittedName>
</protein>
<evidence type="ECO:0000256" key="3">
    <source>
        <dbReference type="ARBA" id="ARBA00022481"/>
    </source>
</evidence>
<dbReference type="PANTHER" id="PTHR39583:SF2">
    <property type="entry name" value="TYPE II SECRETION SYSTEM PROTEIN J"/>
    <property type="match status" value="1"/>
</dbReference>
<dbReference type="PANTHER" id="PTHR39583">
    <property type="entry name" value="TYPE II SECRETION SYSTEM PROTEIN J-RELATED"/>
    <property type="match status" value="1"/>
</dbReference>
<dbReference type="Pfam" id="PF07963">
    <property type="entry name" value="N_methyl"/>
    <property type="match status" value="1"/>
</dbReference>
<dbReference type="InterPro" id="IPR051621">
    <property type="entry name" value="T2SS_protein_J"/>
</dbReference>
<gene>
    <name evidence="9" type="ORF">K8I29_04190</name>
</gene>
<keyword evidence="2" id="KW-1003">Cell membrane</keyword>
<feature type="transmembrane region" description="Helical" evidence="8">
    <location>
        <begin position="12"/>
        <end position="35"/>
    </location>
</feature>
<comment type="caution">
    <text evidence="9">The sequence shown here is derived from an EMBL/GenBank/DDBJ whole genome shotgun (WGS) entry which is preliminary data.</text>
</comment>
<dbReference type="EMBL" id="JAIOIV010000032">
    <property type="protein sequence ID" value="MBZ0155400.1"/>
    <property type="molecule type" value="Genomic_DNA"/>
</dbReference>
<keyword evidence="5 8" id="KW-0812">Transmembrane</keyword>
<dbReference type="SUPFAM" id="SSF54523">
    <property type="entry name" value="Pili subunits"/>
    <property type="match status" value="1"/>
</dbReference>
<organism evidence="9 10">
    <name type="scientific">Candidatus Nitrobium versatile</name>
    <dbReference type="NCBI Taxonomy" id="2884831"/>
    <lineage>
        <taxon>Bacteria</taxon>
        <taxon>Pseudomonadati</taxon>
        <taxon>Nitrospirota</taxon>
        <taxon>Nitrospiria</taxon>
        <taxon>Nitrospirales</taxon>
        <taxon>Nitrospiraceae</taxon>
        <taxon>Candidatus Nitrobium</taxon>
    </lineage>
</organism>
<proteinExistence type="predicted"/>
<evidence type="ECO:0000256" key="6">
    <source>
        <dbReference type="ARBA" id="ARBA00022989"/>
    </source>
</evidence>
<evidence type="ECO:0000313" key="9">
    <source>
        <dbReference type="EMBL" id="MBZ0155400.1"/>
    </source>
</evidence>
<dbReference type="PROSITE" id="PS00409">
    <property type="entry name" value="PROKAR_NTER_METHYL"/>
    <property type="match status" value="1"/>
</dbReference>
<dbReference type="AlphaFoldDB" id="A0A953M0M7"/>
<evidence type="ECO:0000313" key="10">
    <source>
        <dbReference type="Proteomes" id="UP000705867"/>
    </source>
</evidence>
<keyword evidence="4" id="KW-0997">Cell inner membrane</keyword>
<dbReference type="InterPro" id="IPR012902">
    <property type="entry name" value="N_methyl_site"/>
</dbReference>
<dbReference type="NCBIfam" id="TIGR02532">
    <property type="entry name" value="IV_pilin_GFxxxE"/>
    <property type="match status" value="1"/>
</dbReference>
<comment type="subcellular location">
    <subcellularLocation>
        <location evidence="1">Cell inner membrane</location>
        <topology evidence="1">Single-pass membrane protein</topology>
    </subcellularLocation>
</comment>
<keyword evidence="3" id="KW-0488">Methylation</keyword>
<evidence type="ECO:0000256" key="5">
    <source>
        <dbReference type="ARBA" id="ARBA00022692"/>
    </source>
</evidence>
<evidence type="ECO:0000256" key="2">
    <source>
        <dbReference type="ARBA" id="ARBA00022475"/>
    </source>
</evidence>
<keyword evidence="7 8" id="KW-0472">Membrane</keyword>
<name>A0A953M0M7_9BACT</name>
<evidence type="ECO:0000256" key="4">
    <source>
        <dbReference type="ARBA" id="ARBA00022519"/>
    </source>
</evidence>
<sequence length="224" mass="24808">MKKRNIGNQRGFTLLELLLSVAILGIVVVIIAGAMRLGFRSVESGERKVESLERMRTSFGLLDAQIQSAFALAETGENVEVGSPRFRFAGEHSLLQFPSNYSLWSGPLGYVMVTYRVLPDEKGGKALHLTENVIGTDRIREVMLLDRAREISFEYFFKEAAEEEGSWVEQWTDTESIPEKIRVKLARDSVSLSLIIPVRGRGAAAKTVVNTGQTGEQTDGQTGE</sequence>
<dbReference type="GO" id="GO:0005886">
    <property type="term" value="C:plasma membrane"/>
    <property type="evidence" value="ECO:0007669"/>
    <property type="project" value="UniProtKB-SubCell"/>
</dbReference>
<dbReference type="Proteomes" id="UP000705867">
    <property type="component" value="Unassembled WGS sequence"/>
</dbReference>
<keyword evidence="6 8" id="KW-1133">Transmembrane helix</keyword>
<evidence type="ECO:0000256" key="7">
    <source>
        <dbReference type="ARBA" id="ARBA00023136"/>
    </source>
</evidence>
<reference evidence="9" key="2">
    <citation type="submission" date="2021-08" db="EMBL/GenBank/DDBJ databases">
        <authorList>
            <person name="Dalcin Martins P."/>
        </authorList>
    </citation>
    <scope>NUCLEOTIDE SEQUENCE</scope>
    <source>
        <strain evidence="9">MAG_39</strain>
    </source>
</reference>
<reference evidence="9" key="1">
    <citation type="journal article" date="2021" name="bioRxiv">
        <title>Unraveling nitrogen, sulfur and carbon metabolic pathways and microbial community transcriptional responses to substrate deprivation and toxicity stresses in a bioreactor mimicking anoxic brackish coastal sediment conditions.</title>
        <authorList>
            <person name="Martins P.D."/>
            <person name="Echeveste M.J."/>
            <person name="Arshad A."/>
            <person name="Kurth J."/>
            <person name="Ouboter H."/>
            <person name="Jetten M.S.M."/>
            <person name="Welte C.U."/>
        </authorList>
    </citation>
    <scope>NUCLEOTIDE SEQUENCE</scope>
    <source>
        <strain evidence="9">MAG_39</strain>
    </source>
</reference>
<evidence type="ECO:0000256" key="8">
    <source>
        <dbReference type="SAM" id="Phobius"/>
    </source>
</evidence>